<accession>W6UKB5</accession>
<dbReference type="GeneID" id="36346922"/>
<proteinExistence type="predicted"/>
<evidence type="ECO:0000313" key="1">
    <source>
        <dbReference type="EMBL" id="EUB53934.1"/>
    </source>
</evidence>
<dbReference type="KEGG" id="egl:EGR_11209"/>
<protein>
    <submittedName>
        <fullName evidence="1">Uncharacterized protein</fullName>
    </submittedName>
</protein>
<name>W6UKB5_ECHGR</name>
<comment type="caution">
    <text evidence="1">The sequence shown here is derived from an EMBL/GenBank/DDBJ whole genome shotgun (WGS) entry which is preliminary data.</text>
</comment>
<dbReference type="Proteomes" id="UP000019149">
    <property type="component" value="Unassembled WGS sequence"/>
</dbReference>
<sequence>MQFLPLLDEHTKGTTPVTPLMLLPPFRFYTLAKLLPYRARSHHPQSLSQFMIPYIISDRVTPTTSHT</sequence>
<gene>
    <name evidence="1" type="ORF">EGR_11209</name>
</gene>
<reference evidence="1 2" key="1">
    <citation type="journal article" date="2013" name="Nat. Genet.">
        <title>The genome of the hydatid tapeworm Echinococcus granulosus.</title>
        <authorList>
            <person name="Zheng H."/>
            <person name="Zhang W."/>
            <person name="Zhang L."/>
            <person name="Zhang Z."/>
            <person name="Li J."/>
            <person name="Lu G."/>
            <person name="Zhu Y."/>
            <person name="Wang Y."/>
            <person name="Huang Y."/>
            <person name="Liu J."/>
            <person name="Kang H."/>
            <person name="Chen J."/>
            <person name="Wang L."/>
            <person name="Chen A."/>
            <person name="Yu S."/>
            <person name="Gao Z."/>
            <person name="Jin L."/>
            <person name="Gu W."/>
            <person name="Wang Z."/>
            <person name="Zhao L."/>
            <person name="Shi B."/>
            <person name="Wen H."/>
            <person name="Lin R."/>
            <person name="Jones M.K."/>
            <person name="Brejova B."/>
            <person name="Vinar T."/>
            <person name="Zhao G."/>
            <person name="McManus D.P."/>
            <person name="Chen Z."/>
            <person name="Zhou Y."/>
            <person name="Wang S."/>
        </authorList>
    </citation>
    <scope>NUCLEOTIDE SEQUENCE [LARGE SCALE GENOMIC DNA]</scope>
</reference>
<organism evidence="1 2">
    <name type="scientific">Echinococcus granulosus</name>
    <name type="common">Hydatid tapeworm</name>
    <dbReference type="NCBI Taxonomy" id="6210"/>
    <lineage>
        <taxon>Eukaryota</taxon>
        <taxon>Metazoa</taxon>
        <taxon>Spiralia</taxon>
        <taxon>Lophotrochozoa</taxon>
        <taxon>Platyhelminthes</taxon>
        <taxon>Cestoda</taxon>
        <taxon>Eucestoda</taxon>
        <taxon>Cyclophyllidea</taxon>
        <taxon>Taeniidae</taxon>
        <taxon>Echinococcus</taxon>
        <taxon>Echinococcus granulosus group</taxon>
    </lineage>
</organism>
<dbReference type="EMBL" id="APAU02000514">
    <property type="protein sequence ID" value="EUB53934.1"/>
    <property type="molecule type" value="Genomic_DNA"/>
</dbReference>
<keyword evidence="2" id="KW-1185">Reference proteome</keyword>
<dbReference type="RefSeq" id="XP_024345130.1">
    <property type="nucleotide sequence ID" value="XM_024500456.1"/>
</dbReference>
<dbReference type="CTD" id="36346922"/>
<dbReference type="AlphaFoldDB" id="W6UKB5"/>
<evidence type="ECO:0000313" key="2">
    <source>
        <dbReference type="Proteomes" id="UP000019149"/>
    </source>
</evidence>